<keyword evidence="4" id="KW-1185">Reference proteome</keyword>
<evidence type="ECO:0000313" key="3">
    <source>
        <dbReference type="EMBL" id="RKQ85524.1"/>
    </source>
</evidence>
<proteinExistence type="inferred from homology"/>
<dbReference type="InterPro" id="IPR003362">
    <property type="entry name" value="Bact_transf"/>
</dbReference>
<gene>
    <name evidence="3" type="ORF">C7438_0922</name>
</gene>
<dbReference type="GO" id="GO:0016780">
    <property type="term" value="F:phosphotransferase activity, for other substituted phosphate groups"/>
    <property type="evidence" value="ECO:0007669"/>
    <property type="project" value="TreeGrafter"/>
</dbReference>
<dbReference type="OrthoDB" id="9808602at2"/>
<dbReference type="AlphaFoldDB" id="A0A660KYU0"/>
<keyword evidence="3" id="KW-0808">Transferase</keyword>
<feature type="domain" description="Bacterial sugar transferase" evidence="2">
    <location>
        <begin position="5"/>
        <end position="197"/>
    </location>
</feature>
<dbReference type="Pfam" id="PF02397">
    <property type="entry name" value="Bac_transf"/>
    <property type="match status" value="1"/>
</dbReference>
<accession>A0A660KYU0</accession>
<dbReference type="RefSeq" id="WP_121444190.1">
    <property type="nucleotide sequence ID" value="NZ_RBIJ01000002.1"/>
</dbReference>
<dbReference type="PANTHER" id="PTHR30576">
    <property type="entry name" value="COLANIC BIOSYNTHESIS UDP-GLUCOSE LIPID CARRIER TRANSFERASE"/>
    <property type="match status" value="1"/>
</dbReference>
<evidence type="ECO:0000256" key="1">
    <source>
        <dbReference type="ARBA" id="ARBA00006464"/>
    </source>
</evidence>
<protein>
    <submittedName>
        <fullName evidence="3">Lipopolysaccharide/colanic/teichoic acid biosynthesis glycosyltransferase</fullName>
    </submittedName>
</protein>
<comment type="caution">
    <text evidence="3">The sequence shown here is derived from an EMBL/GenBank/DDBJ whole genome shotgun (WGS) entry which is preliminary data.</text>
</comment>
<evidence type="ECO:0000313" key="4">
    <source>
        <dbReference type="Proteomes" id="UP000267019"/>
    </source>
</evidence>
<comment type="similarity">
    <text evidence="1">Belongs to the bacterial sugar transferase family.</text>
</comment>
<name>A0A660KYU0_9BACL</name>
<organism evidence="3 4">
    <name type="scientific">Brockia lithotrophica</name>
    <dbReference type="NCBI Taxonomy" id="933949"/>
    <lineage>
        <taxon>Bacteria</taxon>
        <taxon>Bacillati</taxon>
        <taxon>Bacillota</taxon>
        <taxon>Bacilli</taxon>
        <taxon>Bacillales</taxon>
        <taxon>Bacillales Family X. Incertae Sedis</taxon>
        <taxon>Brockia</taxon>
    </lineage>
</organism>
<dbReference type="EMBL" id="RBIJ01000002">
    <property type="protein sequence ID" value="RKQ85524.1"/>
    <property type="molecule type" value="Genomic_DNA"/>
</dbReference>
<reference evidence="3 4" key="1">
    <citation type="submission" date="2018-10" db="EMBL/GenBank/DDBJ databases">
        <title>Genomic Encyclopedia of Type Strains, Phase IV (KMG-IV): sequencing the most valuable type-strain genomes for metagenomic binning, comparative biology and taxonomic classification.</title>
        <authorList>
            <person name="Goeker M."/>
        </authorList>
    </citation>
    <scope>NUCLEOTIDE SEQUENCE [LARGE SCALE GENOMIC DNA]</scope>
    <source>
        <strain evidence="3 4">DSM 22653</strain>
    </source>
</reference>
<sequence length="217" mass="25087">MRRSKRLFDIFWSALGLLLLLPVFLGIALAIKLDDGGPVFFRQQRIGYRGRPFTMWKFRTMVVDAERRGGPLTVGRDPRVTRVGYWLRKTKLDELPQLWNVLKGEMSLVGPRPEVPQYVALYTEEQRRVLELVPGITDPASIRFRHESELLARSPDPERTYVEVVMPEKIRLNLEYAERATVWSDFAVILHTFLALFRSSDMGPTVEPSDDRRSDLG</sequence>
<dbReference type="PANTHER" id="PTHR30576:SF20">
    <property type="entry name" value="QUINOVOSAMINEPHOSPHOTRANSFERAE-RELATED"/>
    <property type="match status" value="1"/>
</dbReference>
<dbReference type="Proteomes" id="UP000267019">
    <property type="component" value="Unassembled WGS sequence"/>
</dbReference>
<evidence type="ECO:0000259" key="2">
    <source>
        <dbReference type="Pfam" id="PF02397"/>
    </source>
</evidence>